<dbReference type="SMART" id="SM00369">
    <property type="entry name" value="LRR_TYP"/>
    <property type="match status" value="6"/>
</dbReference>
<feature type="region of interest" description="Disordered" evidence="12">
    <location>
        <begin position="426"/>
        <end position="445"/>
    </location>
</feature>
<evidence type="ECO:0000256" key="5">
    <source>
        <dbReference type="ARBA" id="ARBA00022692"/>
    </source>
</evidence>
<proteinExistence type="inferred from homology"/>
<keyword evidence="5" id="KW-0812">Transmembrane</keyword>
<evidence type="ECO:0000256" key="8">
    <source>
        <dbReference type="ARBA" id="ARBA00022989"/>
    </source>
</evidence>
<dbReference type="InterPro" id="IPR032675">
    <property type="entry name" value="LRR_dom_sf"/>
</dbReference>
<dbReference type="EMBL" id="QGKY02000190">
    <property type="protein sequence ID" value="KAF2589883.1"/>
    <property type="molecule type" value="Genomic_DNA"/>
</dbReference>
<dbReference type="PANTHER" id="PTHR27004">
    <property type="entry name" value="RECEPTOR-LIKE PROTEIN 12 ISOFORM X1"/>
    <property type="match status" value="1"/>
</dbReference>
<dbReference type="SUPFAM" id="SSF52058">
    <property type="entry name" value="L domain-like"/>
    <property type="match status" value="2"/>
</dbReference>
<keyword evidence="4" id="KW-0433">Leucine-rich repeat</keyword>
<dbReference type="PANTHER" id="PTHR27004:SF329">
    <property type="entry name" value="LEUCINE-RICH REPEAT-CONTAINING N-TERMINAL PLANT-TYPE DOMAIN-CONTAINING PROTEIN"/>
    <property type="match status" value="1"/>
</dbReference>
<comment type="similarity">
    <text evidence="2">Belongs to the RLP family.</text>
</comment>
<keyword evidence="11" id="KW-0325">Glycoprotein</keyword>
<dbReference type="InterPro" id="IPR003591">
    <property type="entry name" value="Leu-rich_rpt_typical-subtyp"/>
</dbReference>
<sequence length="688" mass="76410">MLKLCFHVSSISSFLSCLFVFSFLVNTLVSLPFPRSDQIQILLSFKNEFPILKCDFKELPFSNNDEYFHQRQQPKTSSWTSKDVKSFDGVEFDNETGVVTKLDLRRACLSGSLSANSSLFRLHHLRYLSLSHNYFDSSSFLPELGKLTNLEVLGLSDMSLTGEIPSSISSLNRLTNLYLYGNELIGSFSPLLNLSKLSYLDLSYNLFSGNIPCFLSYLDLSQNHLIGSLDTMNCSSSSKLATLDLSYNRLSGRILEPLSKLTNLKELLLSFQNTTDPINFVSSLGFKSLEVLDLSGTAISRINIGSPNLKDLYLDNCSINEFPTFIKNLQKLEHLNIGNNRLKGEVPKWLWSMPSLNVLSLSHNSLDSFEGSPKMLLNSSLLALDLSSNAFRGSLPIPQGTQMGGQPKSSFEGNLNLCGPPLEESCFGDKAPSTPEAQEPEPPKQEQVLNWKAAAMGYGPGVLFGLLYAYWIFKSEETDPFYMGGRIRDDYYPSMYLRNKGINMELEKILLTYTAIDFSENKLGGQIPESIGLLKSLIALDLSSNDFSGHIPSSWANLTSLESLDLSRNQLSGKIPQELATLSFLEYINVSHNKLTGQIPQGTQIGGQPKSSFEGNLNLCGLPLEKSCFGDKAPSTPEAQEPEPPKQEQVLNWKAAAMEYGPGVLFGLAIGQVFYSYKPVLFFKLFRL</sequence>
<evidence type="ECO:0000256" key="9">
    <source>
        <dbReference type="ARBA" id="ARBA00023136"/>
    </source>
</evidence>
<evidence type="ECO:0000256" key="6">
    <source>
        <dbReference type="ARBA" id="ARBA00022729"/>
    </source>
</evidence>
<comment type="caution">
    <text evidence="13">The sequence shown here is derived from an EMBL/GenBank/DDBJ whole genome shotgun (WGS) entry which is preliminary data.</text>
</comment>
<evidence type="ECO:0000256" key="10">
    <source>
        <dbReference type="ARBA" id="ARBA00023170"/>
    </source>
</evidence>
<keyword evidence="9" id="KW-0472">Membrane</keyword>
<dbReference type="Gene3D" id="3.80.10.10">
    <property type="entry name" value="Ribonuclease Inhibitor"/>
    <property type="match status" value="3"/>
</dbReference>
<evidence type="ECO:0000256" key="7">
    <source>
        <dbReference type="ARBA" id="ARBA00022737"/>
    </source>
</evidence>
<keyword evidence="8" id="KW-1133">Transmembrane helix</keyword>
<dbReference type="AlphaFoldDB" id="A0A8S9K8K2"/>
<dbReference type="Pfam" id="PF00560">
    <property type="entry name" value="LRR_1"/>
    <property type="match status" value="4"/>
</dbReference>
<keyword evidence="3" id="KW-1003">Cell membrane</keyword>
<evidence type="ECO:0000256" key="11">
    <source>
        <dbReference type="ARBA" id="ARBA00023180"/>
    </source>
</evidence>
<comment type="subcellular location">
    <subcellularLocation>
        <location evidence="1">Cell membrane</location>
        <topology evidence="1">Single-pass type I membrane protein</topology>
    </subcellularLocation>
</comment>
<evidence type="ECO:0000256" key="4">
    <source>
        <dbReference type="ARBA" id="ARBA00022614"/>
    </source>
</evidence>
<gene>
    <name evidence="13" type="ORF">F2Q70_00042105</name>
</gene>
<evidence type="ECO:0000313" key="13">
    <source>
        <dbReference type="EMBL" id="KAF2589883.1"/>
    </source>
</evidence>
<dbReference type="Pfam" id="PF13855">
    <property type="entry name" value="LRR_8"/>
    <property type="match status" value="2"/>
</dbReference>
<evidence type="ECO:0000256" key="3">
    <source>
        <dbReference type="ARBA" id="ARBA00022475"/>
    </source>
</evidence>
<keyword evidence="6" id="KW-0732">Signal</keyword>
<evidence type="ECO:0000256" key="1">
    <source>
        <dbReference type="ARBA" id="ARBA00004251"/>
    </source>
</evidence>
<evidence type="ECO:0008006" key="14">
    <source>
        <dbReference type="Google" id="ProtNLM"/>
    </source>
</evidence>
<organism evidence="13">
    <name type="scientific">Brassica cretica</name>
    <name type="common">Mustard</name>
    <dbReference type="NCBI Taxonomy" id="69181"/>
    <lineage>
        <taxon>Eukaryota</taxon>
        <taxon>Viridiplantae</taxon>
        <taxon>Streptophyta</taxon>
        <taxon>Embryophyta</taxon>
        <taxon>Tracheophyta</taxon>
        <taxon>Spermatophyta</taxon>
        <taxon>Magnoliopsida</taxon>
        <taxon>eudicotyledons</taxon>
        <taxon>Gunneridae</taxon>
        <taxon>Pentapetalae</taxon>
        <taxon>rosids</taxon>
        <taxon>malvids</taxon>
        <taxon>Brassicales</taxon>
        <taxon>Brassicaceae</taxon>
        <taxon>Brassiceae</taxon>
        <taxon>Brassica</taxon>
    </lineage>
</organism>
<keyword evidence="10" id="KW-0675">Receptor</keyword>
<name>A0A8S9K8K2_BRACR</name>
<dbReference type="FunFam" id="3.80.10.10:FF:000041">
    <property type="entry name" value="LRR receptor-like serine/threonine-protein kinase ERECTA"/>
    <property type="match status" value="1"/>
</dbReference>
<reference evidence="13" key="1">
    <citation type="submission" date="2019-12" db="EMBL/GenBank/DDBJ databases">
        <title>Genome sequencing and annotation of Brassica cretica.</title>
        <authorList>
            <person name="Studholme D.J."/>
            <person name="Sarris P.F."/>
        </authorList>
    </citation>
    <scope>NUCLEOTIDE SEQUENCE</scope>
    <source>
        <strain evidence="13">PFS-102/07</strain>
        <tissue evidence="13">Leaf</tissue>
    </source>
</reference>
<evidence type="ECO:0000256" key="12">
    <source>
        <dbReference type="SAM" id="MobiDB-lite"/>
    </source>
</evidence>
<dbReference type="SMART" id="SM00365">
    <property type="entry name" value="LRR_SD22"/>
    <property type="match status" value="5"/>
</dbReference>
<dbReference type="PROSITE" id="PS51257">
    <property type="entry name" value="PROKAR_LIPOPROTEIN"/>
    <property type="match status" value="1"/>
</dbReference>
<dbReference type="FunFam" id="3.80.10.10:FF:000213">
    <property type="entry name" value="Tyrosine-sulfated glycopeptide receptor 1"/>
    <property type="match status" value="1"/>
</dbReference>
<keyword evidence="7" id="KW-0677">Repeat</keyword>
<evidence type="ECO:0000256" key="2">
    <source>
        <dbReference type="ARBA" id="ARBA00009592"/>
    </source>
</evidence>
<dbReference type="PROSITE" id="PS51450">
    <property type="entry name" value="LRR"/>
    <property type="match status" value="4"/>
</dbReference>
<accession>A0A8S9K8K2</accession>
<protein>
    <recommendedName>
        <fullName evidence="14">Leucine-rich repeat-containing N-terminal plant-type domain-containing protein</fullName>
    </recommendedName>
</protein>
<dbReference type="InterPro" id="IPR001611">
    <property type="entry name" value="Leu-rich_rpt"/>
</dbReference>
<dbReference type="GO" id="GO:0005886">
    <property type="term" value="C:plasma membrane"/>
    <property type="evidence" value="ECO:0007669"/>
    <property type="project" value="UniProtKB-SubCell"/>
</dbReference>
<dbReference type="PRINTS" id="PR00019">
    <property type="entry name" value="LEURICHRPT"/>
</dbReference>